<keyword evidence="3 10" id="KW-0812">Transmembrane</keyword>
<feature type="transmembrane region" description="Helical" evidence="10">
    <location>
        <begin position="694"/>
        <end position="713"/>
    </location>
</feature>
<accession>A0A9Q0XNP6</accession>
<feature type="transmembrane region" description="Helical" evidence="10">
    <location>
        <begin position="272"/>
        <end position="289"/>
    </location>
</feature>
<evidence type="ECO:0000256" key="8">
    <source>
        <dbReference type="ARBA" id="ARBA00060429"/>
    </source>
</evidence>
<dbReference type="OrthoDB" id="6510177at2759"/>
<dbReference type="InterPro" id="IPR003392">
    <property type="entry name" value="PTHD_SSD"/>
</dbReference>
<comment type="caution">
    <text evidence="12">The sequence shown here is derived from an EMBL/GenBank/DDBJ whole genome shotgun (WGS) entry which is preliminary data.</text>
</comment>
<evidence type="ECO:0000256" key="5">
    <source>
        <dbReference type="ARBA" id="ARBA00023136"/>
    </source>
</evidence>
<feature type="transmembrane region" description="Helical" evidence="10">
    <location>
        <begin position="752"/>
        <end position="771"/>
    </location>
</feature>
<feature type="domain" description="SSD" evidence="11">
    <location>
        <begin position="272"/>
        <end position="429"/>
    </location>
</feature>
<feature type="transmembrane region" description="Helical" evidence="10">
    <location>
        <begin position="301"/>
        <end position="331"/>
    </location>
</feature>
<dbReference type="FunFam" id="1.20.1640.10:FF:000013">
    <property type="entry name" value="PaTched Related family"/>
    <property type="match status" value="1"/>
</dbReference>
<dbReference type="Pfam" id="PF02460">
    <property type="entry name" value="Patched"/>
    <property type="match status" value="1"/>
</dbReference>
<evidence type="ECO:0000256" key="3">
    <source>
        <dbReference type="ARBA" id="ARBA00022692"/>
    </source>
</evidence>
<keyword evidence="5 10" id="KW-0472">Membrane</keyword>
<evidence type="ECO:0000256" key="7">
    <source>
        <dbReference type="ARBA" id="ARBA00057027"/>
    </source>
</evidence>
<dbReference type="PANTHER" id="PTHR10796:SF60">
    <property type="entry name" value="PATCHED DOMAIN-CONTAINING PROTEIN 3"/>
    <property type="match status" value="1"/>
</dbReference>
<dbReference type="AlphaFoldDB" id="A0A9Q0XNP6"/>
<dbReference type="SUPFAM" id="SSF82866">
    <property type="entry name" value="Multidrug efflux transporter AcrB transmembrane domain"/>
    <property type="match status" value="2"/>
</dbReference>
<feature type="transmembrane region" description="Helical" evidence="10">
    <location>
        <begin position="375"/>
        <end position="394"/>
    </location>
</feature>
<keyword evidence="4 10" id="KW-1133">Transmembrane helix</keyword>
<keyword evidence="13" id="KW-1185">Reference proteome</keyword>
<organism evidence="12 13">
    <name type="scientific">Phrynocephalus forsythii</name>
    <dbReference type="NCBI Taxonomy" id="171643"/>
    <lineage>
        <taxon>Eukaryota</taxon>
        <taxon>Metazoa</taxon>
        <taxon>Chordata</taxon>
        <taxon>Craniata</taxon>
        <taxon>Vertebrata</taxon>
        <taxon>Euteleostomi</taxon>
        <taxon>Lepidosauria</taxon>
        <taxon>Squamata</taxon>
        <taxon>Bifurcata</taxon>
        <taxon>Unidentata</taxon>
        <taxon>Episquamata</taxon>
        <taxon>Toxicofera</taxon>
        <taxon>Iguania</taxon>
        <taxon>Acrodonta</taxon>
        <taxon>Agamidae</taxon>
        <taxon>Agaminae</taxon>
        <taxon>Phrynocephalus</taxon>
    </lineage>
</organism>
<dbReference type="InterPro" id="IPR051697">
    <property type="entry name" value="Patched_domain-protein"/>
</dbReference>
<comment type="function">
    <text evidence="7">May play a role in sperm development or sperm function. However, does not appear to have an essential role in spermatogenesis or male fertility.</text>
</comment>
<evidence type="ECO:0000256" key="6">
    <source>
        <dbReference type="ARBA" id="ARBA00023180"/>
    </source>
</evidence>
<evidence type="ECO:0000313" key="13">
    <source>
        <dbReference type="Proteomes" id="UP001142489"/>
    </source>
</evidence>
<feature type="transmembrane region" description="Helical" evidence="10">
    <location>
        <begin position="29"/>
        <end position="51"/>
    </location>
</feature>
<dbReference type="Proteomes" id="UP001142489">
    <property type="component" value="Unassembled WGS sequence"/>
</dbReference>
<comment type="similarity">
    <text evidence="1">Belongs to the patched family.</text>
</comment>
<evidence type="ECO:0000256" key="9">
    <source>
        <dbReference type="ARBA" id="ARBA00074262"/>
    </source>
</evidence>
<evidence type="ECO:0000256" key="1">
    <source>
        <dbReference type="ARBA" id="ARBA00005585"/>
    </source>
</evidence>
<comment type="subcellular location">
    <subcellularLocation>
        <location evidence="8">Cell projection</location>
        <location evidence="8">Cilium</location>
        <location evidence="8">Flagellum membrane</location>
        <topology evidence="8">Multi-pass membrane protein</topology>
    </subcellularLocation>
</comment>
<keyword evidence="6" id="KW-0325">Glycoprotein</keyword>
<dbReference type="GO" id="GO:0016020">
    <property type="term" value="C:membrane"/>
    <property type="evidence" value="ECO:0007669"/>
    <property type="project" value="InterPro"/>
</dbReference>
<dbReference type="Gene3D" id="1.20.1640.10">
    <property type="entry name" value="Multidrug efflux transporter AcrB transmembrane domain"/>
    <property type="match status" value="2"/>
</dbReference>
<dbReference type="PROSITE" id="PS50156">
    <property type="entry name" value="SSD"/>
    <property type="match status" value="1"/>
</dbReference>
<feature type="transmembrane region" description="Helical" evidence="10">
    <location>
        <begin position="791"/>
        <end position="809"/>
    </location>
</feature>
<sequence length="854" mass="94835">MATQGYHTDCIERPLSRSFRALGGWVGAYPWPFLLLPVALSVALGAGLVFVPTHETNDLEEQFTPANGPAKKERRFVQARFPTDDAERFSPQRLTTLATYATLLVVASGDGDSLLTKAAFAELLALDAAVRGIRSAGDAFEELCARRRGACWSPNPLLGAVQGDAARLEALLPSLTFPLFQGRLFLGPFLGGVALGPGPEVARPVRAAKALRLLYYLQEDPPARREASQRWLGAFLERIPGLLHSLNLSSIQVVYFTSLSRQEEFEKLSKDVIPLISVTYFLTIFFTIISCSRLDCVRTKVWVASFGVLTAGLSVISSFGLLMFCGVPFVITAANSPFLILGVGVDDMFVMVSCWQHTKVKDSVPDRMADTYAEAAVSITITTVTDVFAFYIGIGSSFPSIRSFCIYTGTAFVFCYLFNLTFLGAVLALNGQREEGNRHWLTFMKVKDEPQESQSHLYNMCCVGGSFDESTGAETDHPMNAFFRNHYGPFLIHKWAKVFVVILYLLYVGSSIYGCTRVEEGLNVRHLAVDNSYVIQYYDWEELYFSKYGPRVMVVVTESISYWDLSVRADLENCMDALESSSYVDKSLSLSWLRSYETLAQQMSININEQTAFMSNLPTLFTANPDFELDLNFSATEISASRFFIQTVNVSTAVDEQNLLNQLRKLAKDCKIPLMVYHPSFIYFDQYLVIVQNTIQNILIATGTMLFISLLLIPNPLCSLWVTFAIASVIVGVTGFMAYWDVTLDSISMINLVICIGFSVDYSAHISYAFVSSDKPSVDDKAVDAVYHLGYPVLQASMSTLVGVLVLSMSSSYVFRTFFKVMSLVILFGTLHGLIFIPVFLTFFGFCAGLSNRE</sequence>
<evidence type="ECO:0000259" key="11">
    <source>
        <dbReference type="PROSITE" id="PS50156"/>
    </source>
</evidence>
<name>A0A9Q0XNP6_9SAUR</name>
<evidence type="ECO:0000256" key="4">
    <source>
        <dbReference type="ARBA" id="ARBA00022989"/>
    </source>
</evidence>
<feature type="transmembrane region" description="Helical" evidence="10">
    <location>
        <begin position="821"/>
        <end position="846"/>
    </location>
</feature>
<proteinExistence type="inferred from homology"/>
<evidence type="ECO:0000256" key="2">
    <source>
        <dbReference type="ARBA" id="ARBA00022475"/>
    </source>
</evidence>
<gene>
    <name evidence="12" type="ORF">JRQ81_018509</name>
</gene>
<reference evidence="12" key="1">
    <citation type="journal article" date="2023" name="DNA Res.">
        <title>Chromosome-level genome assembly of Phrynocephalus forsythii using third-generation DNA sequencing and Hi-C analysis.</title>
        <authorList>
            <person name="Qi Y."/>
            <person name="Zhao W."/>
            <person name="Zhao Y."/>
            <person name="Niu C."/>
            <person name="Cao S."/>
            <person name="Zhang Y."/>
        </authorList>
    </citation>
    <scope>NUCLEOTIDE SEQUENCE</scope>
    <source>
        <tissue evidence="12">Muscle</tissue>
    </source>
</reference>
<evidence type="ECO:0000256" key="10">
    <source>
        <dbReference type="SAM" id="Phobius"/>
    </source>
</evidence>
<evidence type="ECO:0000313" key="12">
    <source>
        <dbReference type="EMBL" id="KAJ7322222.1"/>
    </source>
</evidence>
<dbReference type="PANTHER" id="PTHR10796">
    <property type="entry name" value="PATCHED-RELATED"/>
    <property type="match status" value="1"/>
</dbReference>
<dbReference type="EMBL" id="JAPFRF010000009">
    <property type="protein sequence ID" value="KAJ7322222.1"/>
    <property type="molecule type" value="Genomic_DNA"/>
</dbReference>
<feature type="transmembrane region" description="Helical" evidence="10">
    <location>
        <begin position="337"/>
        <end position="355"/>
    </location>
</feature>
<keyword evidence="2" id="KW-1003">Cell membrane</keyword>
<dbReference type="GO" id="GO:0097225">
    <property type="term" value="C:sperm midpiece"/>
    <property type="evidence" value="ECO:0007669"/>
    <property type="project" value="UniProtKB-ARBA"/>
</dbReference>
<feature type="transmembrane region" description="Helical" evidence="10">
    <location>
        <begin position="719"/>
        <end position="740"/>
    </location>
</feature>
<dbReference type="InterPro" id="IPR000731">
    <property type="entry name" value="SSD"/>
</dbReference>
<protein>
    <recommendedName>
        <fullName evidence="9">Patched domain-containing protein 3</fullName>
    </recommendedName>
</protein>
<feature type="transmembrane region" description="Helical" evidence="10">
    <location>
        <begin position="406"/>
        <end position="429"/>
    </location>
</feature>